<reference evidence="1 2" key="1">
    <citation type="submission" date="2018-07" db="EMBL/GenBank/DDBJ databases">
        <title>Genomic Encyclopedia of Type Strains, Phase III (KMG-III): the genomes of soil and plant-associated and newly described type strains.</title>
        <authorList>
            <person name="Whitman W."/>
        </authorList>
    </citation>
    <scope>NUCLEOTIDE SEQUENCE [LARGE SCALE GENOMIC DNA]</scope>
    <source>
        <strain evidence="1 2">CECT 8236</strain>
    </source>
</reference>
<dbReference type="RefSeq" id="WP_115991390.1">
    <property type="nucleotide sequence ID" value="NZ_QRDY01000002.1"/>
</dbReference>
<evidence type="ECO:0008006" key="3">
    <source>
        <dbReference type="Google" id="ProtNLM"/>
    </source>
</evidence>
<dbReference type="EMBL" id="QRDY01000002">
    <property type="protein sequence ID" value="RED64604.1"/>
    <property type="molecule type" value="Genomic_DNA"/>
</dbReference>
<keyword evidence="2" id="KW-1185">Reference proteome</keyword>
<accession>A0A3D9IS69</accession>
<sequence>MSNRDVVLVSAPNVAGEQFMKLLKKRDIPFAAIVNNISQYERITELGAEHIIVVNTTKEQSWMLPEVDVGRVYLFEKSLTLCCRYVQICRSWTSKPIYVVTGSHNPRHVYKGLGVDYVIHSNAQEFGFLITDDLKVKK</sequence>
<dbReference type="OrthoDB" id="2614999at2"/>
<dbReference type="AlphaFoldDB" id="A0A3D9IS69"/>
<comment type="caution">
    <text evidence="1">The sequence shown here is derived from an EMBL/GenBank/DDBJ whole genome shotgun (WGS) entry which is preliminary data.</text>
</comment>
<protein>
    <recommendedName>
        <fullName evidence="3">TrkA family protein</fullName>
    </recommendedName>
</protein>
<dbReference type="Proteomes" id="UP000256869">
    <property type="component" value="Unassembled WGS sequence"/>
</dbReference>
<proteinExistence type="predicted"/>
<evidence type="ECO:0000313" key="1">
    <source>
        <dbReference type="EMBL" id="RED64604.1"/>
    </source>
</evidence>
<organism evidence="1 2">
    <name type="scientific">Cohnella lupini</name>
    <dbReference type="NCBI Taxonomy" id="1294267"/>
    <lineage>
        <taxon>Bacteria</taxon>
        <taxon>Bacillati</taxon>
        <taxon>Bacillota</taxon>
        <taxon>Bacilli</taxon>
        <taxon>Bacillales</taxon>
        <taxon>Paenibacillaceae</taxon>
        <taxon>Cohnella</taxon>
    </lineage>
</organism>
<gene>
    <name evidence="1" type="ORF">DFP95_10221</name>
</gene>
<name>A0A3D9IS69_9BACL</name>
<evidence type="ECO:0000313" key="2">
    <source>
        <dbReference type="Proteomes" id="UP000256869"/>
    </source>
</evidence>